<proteinExistence type="predicted"/>
<reference evidence="1 2" key="1">
    <citation type="submission" date="2021-01" db="EMBL/GenBank/DDBJ databases">
        <title>Chromosome-level genome assembly of a human fungal pathogen reveals clustering of transcriptionally co-regulated genes.</title>
        <authorList>
            <person name="Voorhies M."/>
            <person name="Cohen S."/>
            <person name="Shea T.P."/>
            <person name="Petrus S."/>
            <person name="Munoz J.F."/>
            <person name="Poplawski S."/>
            <person name="Goldman W.E."/>
            <person name="Michael T."/>
            <person name="Cuomo C.A."/>
            <person name="Sil A."/>
            <person name="Beyhan S."/>
        </authorList>
    </citation>
    <scope>NUCLEOTIDE SEQUENCE [LARGE SCALE GENOMIC DNA]</scope>
    <source>
        <strain evidence="1 2">G184AR</strain>
    </source>
</reference>
<name>A0A8H8D3Q8_AJECA</name>
<evidence type="ECO:0000313" key="2">
    <source>
        <dbReference type="Proteomes" id="UP000670092"/>
    </source>
</evidence>
<dbReference type="Proteomes" id="UP000670092">
    <property type="component" value="Unassembled WGS sequence"/>
</dbReference>
<dbReference type="OrthoDB" id="196847at2759"/>
<dbReference type="VEuPathDB" id="FungiDB:I7I52_10426"/>
<accession>A0A8H8D3Q8</accession>
<evidence type="ECO:0000313" key="1">
    <source>
        <dbReference type="EMBL" id="KAG5299944.1"/>
    </source>
</evidence>
<comment type="caution">
    <text evidence="1">The sequence shown here is derived from an EMBL/GenBank/DDBJ whole genome shotgun (WGS) entry which is preliminary data.</text>
</comment>
<gene>
    <name evidence="1" type="ORF">I7I52_10426</name>
</gene>
<organism evidence="1 2">
    <name type="scientific">Ajellomyces capsulatus</name>
    <name type="common">Darling's disease fungus</name>
    <name type="synonym">Histoplasma capsulatum</name>
    <dbReference type="NCBI Taxonomy" id="5037"/>
    <lineage>
        <taxon>Eukaryota</taxon>
        <taxon>Fungi</taxon>
        <taxon>Dikarya</taxon>
        <taxon>Ascomycota</taxon>
        <taxon>Pezizomycotina</taxon>
        <taxon>Eurotiomycetes</taxon>
        <taxon>Eurotiomycetidae</taxon>
        <taxon>Onygenales</taxon>
        <taxon>Ajellomycetaceae</taxon>
        <taxon>Histoplasma</taxon>
    </lineage>
</organism>
<sequence length="161" mass="17608">MPDLARTIPNNLNLNVVKPSHCSLFHEHLFGRGLPRRPINSRLQLIRSLDKPDSPPASTIYSFYHNRISHLSYKLTYQANIACGVFIAFKIGTRHASASIFACSLSPVLASTSQPGPMTLTPASSHIRWANSALSLKNPYPGWIVSMECSSASCTSKAISI</sequence>
<dbReference type="EMBL" id="JAEVHI010000002">
    <property type="protein sequence ID" value="KAG5299944.1"/>
    <property type="molecule type" value="Genomic_DNA"/>
</dbReference>
<protein>
    <submittedName>
        <fullName evidence="1">Uncharacterized protein</fullName>
    </submittedName>
</protein>
<dbReference type="AlphaFoldDB" id="A0A8H8D3Q8"/>